<keyword evidence="2" id="KW-1185">Reference proteome</keyword>
<organism evidence="1 2">
    <name type="scientific">Aristaeella lactis</name>
    <dbReference type="NCBI Taxonomy" id="3046383"/>
    <lineage>
        <taxon>Bacteria</taxon>
        <taxon>Bacillati</taxon>
        <taxon>Bacillota</taxon>
        <taxon>Clostridia</taxon>
        <taxon>Eubacteriales</taxon>
        <taxon>Aristaeellaceae</taxon>
        <taxon>Aristaeella</taxon>
    </lineage>
</organism>
<protein>
    <submittedName>
        <fullName evidence="1">Uncharacterized protein</fullName>
    </submittedName>
</protein>
<comment type="caution">
    <text evidence="1">The sequence shown here is derived from an EMBL/GenBank/DDBJ whole genome shotgun (WGS) entry which is preliminary data.</text>
</comment>
<evidence type="ECO:0000313" key="1">
    <source>
        <dbReference type="EMBL" id="SMC78838.1"/>
    </source>
</evidence>
<evidence type="ECO:0000313" key="2">
    <source>
        <dbReference type="Proteomes" id="UP000192328"/>
    </source>
</evidence>
<proteinExistence type="predicted"/>
<sequence>MKRIVTGMARKVCNIFRGTAKANETKCANTENEKTSDKQAVIDQVRMVYEKLKQGGIKSQRNSLLLHEFEYQIYQLEHLKDPFGFTNSIKKCADYYASWPSEERTPNVTVSELEETDKMVEAFWEYFCIRRHKIRKTDPAFDRLYRNDAKELEVTIDAAKISSYKDYIDMIQIELDFPYDCEGMIDRYLDGIRDLGWLPFESYVFNITNSKDLERRNTPLLKEIVEDFDEIIIPFWDHEATDCIVGGERKDVRVNLV</sequence>
<dbReference type="EMBL" id="FWXZ01000006">
    <property type="protein sequence ID" value="SMC78838.1"/>
    <property type="molecule type" value="Genomic_DNA"/>
</dbReference>
<reference evidence="1" key="1">
    <citation type="submission" date="2017-04" db="EMBL/GenBank/DDBJ databases">
        <authorList>
            <person name="Varghese N."/>
            <person name="Submissions S."/>
        </authorList>
    </citation>
    <scope>NUCLEOTIDE SEQUENCE</scope>
    <source>
        <strain evidence="1">WTE2008</strain>
    </source>
</reference>
<accession>A0AC61PNN5</accession>
<gene>
    <name evidence="1" type="ORF">SAMN06297397_2489</name>
</gene>
<name>A0AC61PNN5_9FIRM</name>
<dbReference type="Proteomes" id="UP000192328">
    <property type="component" value="Unassembled WGS sequence"/>
</dbReference>